<dbReference type="Gene3D" id="2.60.40.2700">
    <property type="match status" value="2"/>
</dbReference>
<comment type="caution">
    <text evidence="2">The sequence shown here is derived from an EMBL/GenBank/DDBJ whole genome shotgun (WGS) entry which is preliminary data.</text>
</comment>
<keyword evidence="3" id="KW-1185">Reference proteome</keyword>
<protein>
    <recommendedName>
        <fullName evidence="4">Ig-like domain-containing protein</fullName>
    </recommendedName>
</protein>
<dbReference type="EMBL" id="BOML01000033">
    <property type="protein sequence ID" value="GIE02780.1"/>
    <property type="molecule type" value="Genomic_DNA"/>
</dbReference>
<dbReference type="RefSeq" id="WP_203728499.1">
    <property type="nucleotide sequence ID" value="NZ_BAAATX010000013.1"/>
</dbReference>
<gene>
    <name evidence="2" type="ORF">Adu01nite_41300</name>
</gene>
<keyword evidence="1" id="KW-0732">Signal</keyword>
<name>A0ABQ3YYX5_9ACTN</name>
<evidence type="ECO:0000256" key="1">
    <source>
        <dbReference type="SAM" id="SignalP"/>
    </source>
</evidence>
<proteinExistence type="predicted"/>
<sequence>MGFIKAAKAVFLAALLMVSIAVVPGGPALAATTAPIPADCAAATLGTSYDLEFTTTVRSTCLLLPELPANSKVGVFGPANSSELRTPRLTVLTGDGTVICSGYGTWLFDCTLTGTGPFRVVATAANEVVVGPYKLALQRLSGDAGCRTDLPLGRIGADSGLDVSFDDEHGFVSCFAMPRGTHSTRELVSAERVAGRAVDFAVYDQATGSRACARPGTASIVQCDLNATRDYSLVVLGPSPAATSRVTRRDTTYAALSCDPVTSTELGGPASAGALGRLGDARCFQVTVPAGDRFLMGLRSDTGNRFQWVTDNNGTFCYGSRACTTTVWSVDMTYRLVVWKAMDSSAPVPFQLDTWQILGHGTLSPKCQESAPIVSATTLSGTFTDQDTARCVVTTVASKDEYRIAIDGGDPYDNRSFLFDPWYLIGSSGHWATAGCDAVVSRCTATGILANEAPRKAIFLLTPGTQFGDFPYQAQITCLTTPCGGDAYAVSGVSPATVPAGVSVVLTLTGAAFDAADTVQLTRAGAAPISAVVESVSADRHTLTARVDLAGAAAGAWSVTATSAATHATATLAGPFTVIGPNLVSTQAPSISGAIRVGSTVRAVPGVWSPAATSYGYQWAANGSAIKGATGVTYTIPPALRGLRLSVVVTARRPDYLAGARATAYATVGYGVAPKASALPKISGTVKAGKTVKVSVGTWSPKPTAYRYEWRLNGKLISTSSAVKLTKAMKGKKLTVTVVAKRTGHLDGRATSKSVKVG</sequence>
<reference evidence="2 3" key="1">
    <citation type="submission" date="2021-01" db="EMBL/GenBank/DDBJ databases">
        <title>Whole genome shotgun sequence of Actinoplanes durhamensis NBRC 14914.</title>
        <authorList>
            <person name="Komaki H."/>
            <person name="Tamura T."/>
        </authorList>
    </citation>
    <scope>NUCLEOTIDE SEQUENCE [LARGE SCALE GENOMIC DNA]</scope>
    <source>
        <strain evidence="2 3">NBRC 14914</strain>
    </source>
</reference>
<evidence type="ECO:0008006" key="4">
    <source>
        <dbReference type="Google" id="ProtNLM"/>
    </source>
</evidence>
<dbReference type="Proteomes" id="UP000637628">
    <property type="component" value="Unassembled WGS sequence"/>
</dbReference>
<evidence type="ECO:0000313" key="2">
    <source>
        <dbReference type="EMBL" id="GIE02780.1"/>
    </source>
</evidence>
<feature type="chain" id="PRO_5047007603" description="Ig-like domain-containing protein" evidence="1">
    <location>
        <begin position="31"/>
        <end position="758"/>
    </location>
</feature>
<organism evidence="2 3">
    <name type="scientific">Paractinoplanes durhamensis</name>
    <dbReference type="NCBI Taxonomy" id="113563"/>
    <lineage>
        <taxon>Bacteria</taxon>
        <taxon>Bacillati</taxon>
        <taxon>Actinomycetota</taxon>
        <taxon>Actinomycetes</taxon>
        <taxon>Micromonosporales</taxon>
        <taxon>Micromonosporaceae</taxon>
        <taxon>Paractinoplanes</taxon>
    </lineage>
</organism>
<evidence type="ECO:0000313" key="3">
    <source>
        <dbReference type="Proteomes" id="UP000637628"/>
    </source>
</evidence>
<feature type="signal peptide" evidence="1">
    <location>
        <begin position="1"/>
        <end position="30"/>
    </location>
</feature>
<accession>A0ABQ3YYX5</accession>